<feature type="region of interest" description="Disordered" evidence="5">
    <location>
        <begin position="137"/>
        <end position="166"/>
    </location>
</feature>
<keyword evidence="3 7" id="KW-0732">Signal</keyword>
<dbReference type="GO" id="GO:0005507">
    <property type="term" value="F:copper ion binding"/>
    <property type="evidence" value="ECO:0007669"/>
    <property type="project" value="InterPro"/>
</dbReference>
<evidence type="ECO:0000259" key="8">
    <source>
        <dbReference type="Pfam" id="PF04234"/>
    </source>
</evidence>
<dbReference type="InterPro" id="IPR032694">
    <property type="entry name" value="CopC/D"/>
</dbReference>
<dbReference type="Proteomes" id="UP000535890">
    <property type="component" value="Unassembled WGS sequence"/>
</dbReference>
<dbReference type="EMBL" id="JACCBN010000001">
    <property type="protein sequence ID" value="NYD38986.1"/>
    <property type="molecule type" value="Genomic_DNA"/>
</dbReference>
<keyword evidence="4" id="KW-0186">Copper</keyword>
<evidence type="ECO:0000256" key="4">
    <source>
        <dbReference type="ARBA" id="ARBA00023008"/>
    </source>
</evidence>
<organism evidence="9 10">
    <name type="scientific">Actinomycetospora corticicola</name>
    <dbReference type="NCBI Taxonomy" id="663602"/>
    <lineage>
        <taxon>Bacteria</taxon>
        <taxon>Bacillati</taxon>
        <taxon>Actinomycetota</taxon>
        <taxon>Actinomycetes</taxon>
        <taxon>Pseudonocardiales</taxon>
        <taxon>Pseudonocardiaceae</taxon>
        <taxon>Actinomycetospora</taxon>
    </lineage>
</organism>
<feature type="transmembrane region" description="Helical" evidence="6">
    <location>
        <begin position="174"/>
        <end position="193"/>
    </location>
</feature>
<evidence type="ECO:0000256" key="7">
    <source>
        <dbReference type="SAM" id="SignalP"/>
    </source>
</evidence>
<comment type="caution">
    <text evidence="9">The sequence shown here is derived from an EMBL/GenBank/DDBJ whole genome shotgun (WGS) entry which is preliminary data.</text>
</comment>
<proteinExistence type="predicted"/>
<dbReference type="InterPro" id="IPR007348">
    <property type="entry name" value="CopC_dom"/>
</dbReference>
<dbReference type="AlphaFoldDB" id="A0A7Y9E0W7"/>
<dbReference type="InterPro" id="IPR014755">
    <property type="entry name" value="Cu-Rt/internalin_Ig-like"/>
</dbReference>
<evidence type="ECO:0000256" key="2">
    <source>
        <dbReference type="ARBA" id="ARBA00022723"/>
    </source>
</evidence>
<evidence type="ECO:0000256" key="3">
    <source>
        <dbReference type="ARBA" id="ARBA00022729"/>
    </source>
</evidence>
<dbReference type="GO" id="GO:0046688">
    <property type="term" value="P:response to copper ion"/>
    <property type="evidence" value="ECO:0007669"/>
    <property type="project" value="InterPro"/>
</dbReference>
<reference evidence="9 10" key="1">
    <citation type="submission" date="2020-07" db="EMBL/GenBank/DDBJ databases">
        <title>Sequencing the genomes of 1000 actinobacteria strains.</title>
        <authorList>
            <person name="Klenk H.-P."/>
        </authorList>
    </citation>
    <scope>NUCLEOTIDE SEQUENCE [LARGE SCALE GENOMIC DNA]</scope>
    <source>
        <strain evidence="9 10">DSM 45772</strain>
    </source>
</reference>
<keyword evidence="6" id="KW-0812">Transmembrane</keyword>
<gene>
    <name evidence="9" type="ORF">BJ983_005088</name>
</gene>
<dbReference type="InterPro" id="IPR014756">
    <property type="entry name" value="Ig_E-set"/>
</dbReference>
<name>A0A7Y9E0W7_9PSEU</name>
<dbReference type="GO" id="GO:0030313">
    <property type="term" value="C:cell envelope"/>
    <property type="evidence" value="ECO:0007669"/>
    <property type="project" value="UniProtKB-SubCell"/>
</dbReference>
<feature type="signal peptide" evidence="7">
    <location>
        <begin position="1"/>
        <end position="34"/>
    </location>
</feature>
<dbReference type="RefSeq" id="WP_179796357.1">
    <property type="nucleotide sequence ID" value="NZ_BAABHP010000019.1"/>
</dbReference>
<dbReference type="GO" id="GO:0006825">
    <property type="term" value="P:copper ion transport"/>
    <property type="evidence" value="ECO:0007669"/>
    <property type="project" value="InterPro"/>
</dbReference>
<feature type="domain" description="CopC" evidence="8">
    <location>
        <begin position="35"/>
        <end position="129"/>
    </location>
</feature>
<keyword evidence="2" id="KW-0479">Metal-binding</keyword>
<evidence type="ECO:0000256" key="6">
    <source>
        <dbReference type="SAM" id="Phobius"/>
    </source>
</evidence>
<dbReference type="GO" id="GO:0005886">
    <property type="term" value="C:plasma membrane"/>
    <property type="evidence" value="ECO:0007669"/>
    <property type="project" value="TreeGrafter"/>
</dbReference>
<protein>
    <recommendedName>
        <fullName evidence="8">CopC domain-containing protein</fullName>
    </recommendedName>
</protein>
<keyword evidence="6" id="KW-1133">Transmembrane helix</keyword>
<evidence type="ECO:0000256" key="5">
    <source>
        <dbReference type="SAM" id="MobiDB-lite"/>
    </source>
</evidence>
<evidence type="ECO:0000256" key="1">
    <source>
        <dbReference type="ARBA" id="ARBA00004196"/>
    </source>
</evidence>
<dbReference type="SUPFAM" id="SSF81296">
    <property type="entry name" value="E set domains"/>
    <property type="match status" value="1"/>
</dbReference>
<evidence type="ECO:0000313" key="10">
    <source>
        <dbReference type="Proteomes" id="UP000535890"/>
    </source>
</evidence>
<dbReference type="PANTHER" id="PTHR34820:SF4">
    <property type="entry name" value="INNER MEMBRANE PROTEIN YEBZ"/>
    <property type="match status" value="1"/>
</dbReference>
<sequence>MTSSSAPRGAFLRPALVALLIGLLALVGAGPAAAHDVLEGSDPADGSSVATAPSRVTLTFGEAPTPNTATITVVGPDGTTHYESGAPVSDGEKISVAVAPLGAAGRYEIGWRVVSDDGHPVSGALSFTLTTPGPAAAVPSASPAAGAPGTSAPAVTPSNAAAAAPADDEGGVPAWPFVLLAVVVVIGAVALVLRRRA</sequence>
<accession>A0A7Y9E0W7</accession>
<dbReference type="PANTHER" id="PTHR34820">
    <property type="entry name" value="INNER MEMBRANE PROTEIN YEBZ"/>
    <property type="match status" value="1"/>
</dbReference>
<dbReference type="Gene3D" id="2.60.40.1220">
    <property type="match status" value="1"/>
</dbReference>
<evidence type="ECO:0000313" key="9">
    <source>
        <dbReference type="EMBL" id="NYD38986.1"/>
    </source>
</evidence>
<feature type="chain" id="PRO_5031437533" description="CopC domain-containing protein" evidence="7">
    <location>
        <begin position="35"/>
        <end position="197"/>
    </location>
</feature>
<dbReference type="Pfam" id="PF04234">
    <property type="entry name" value="CopC"/>
    <property type="match status" value="1"/>
</dbReference>
<keyword evidence="10" id="KW-1185">Reference proteome</keyword>
<dbReference type="GO" id="GO:0042597">
    <property type="term" value="C:periplasmic space"/>
    <property type="evidence" value="ECO:0007669"/>
    <property type="project" value="InterPro"/>
</dbReference>
<comment type="subcellular location">
    <subcellularLocation>
        <location evidence="1">Cell envelope</location>
    </subcellularLocation>
</comment>
<keyword evidence="6" id="KW-0472">Membrane</keyword>